<dbReference type="Proteomes" id="UP001159363">
    <property type="component" value="Chromosome 9"/>
</dbReference>
<evidence type="ECO:0000313" key="2">
    <source>
        <dbReference type="Proteomes" id="UP001159363"/>
    </source>
</evidence>
<name>A0ABQ9GN48_9NEOP</name>
<dbReference type="EMBL" id="JARBHB010000010">
    <property type="protein sequence ID" value="KAJ8873434.1"/>
    <property type="molecule type" value="Genomic_DNA"/>
</dbReference>
<gene>
    <name evidence="1" type="ORF">PR048_024251</name>
</gene>
<dbReference type="PANTHER" id="PTHR46585:SF1">
    <property type="entry name" value="CHROMO DOMAIN-CONTAINING PROTEIN"/>
    <property type="match status" value="1"/>
</dbReference>
<evidence type="ECO:0000313" key="1">
    <source>
        <dbReference type="EMBL" id="KAJ8873434.1"/>
    </source>
</evidence>
<keyword evidence="2" id="KW-1185">Reference proteome</keyword>
<accession>A0ABQ9GN48</accession>
<organism evidence="1 2">
    <name type="scientific">Dryococelus australis</name>
    <dbReference type="NCBI Taxonomy" id="614101"/>
    <lineage>
        <taxon>Eukaryota</taxon>
        <taxon>Metazoa</taxon>
        <taxon>Ecdysozoa</taxon>
        <taxon>Arthropoda</taxon>
        <taxon>Hexapoda</taxon>
        <taxon>Insecta</taxon>
        <taxon>Pterygota</taxon>
        <taxon>Neoptera</taxon>
        <taxon>Polyneoptera</taxon>
        <taxon>Phasmatodea</taxon>
        <taxon>Verophasmatodea</taxon>
        <taxon>Anareolatae</taxon>
        <taxon>Phasmatidae</taxon>
        <taxon>Eurycanthinae</taxon>
        <taxon>Dryococelus</taxon>
    </lineage>
</organism>
<dbReference type="PANTHER" id="PTHR46585">
    <property type="entry name" value="INTEGRASE CORE DOMAIN CONTAINING PROTEIN"/>
    <property type="match status" value="1"/>
</dbReference>
<comment type="caution">
    <text evidence="1">The sequence shown here is derived from an EMBL/GenBank/DDBJ whole genome shotgun (WGS) entry which is preliminary data.</text>
</comment>
<sequence length="325" mass="37443">MTVWVAKVPRKGPIHPRAEGVASQTTTRFQVSRIHESPSERQAMAHEAGQRLAEPSRGAESKLRPWSPPLLLPLYLDVYGKTSVSTVDRSYRCMMSFLRSSFYWLPRINRASWKGTTMTAYVVSLGDLRCPEVVGFKDRKQVPSLSSTETGSIIFVVIYDVLVYRTDIYHPYACSYVTTEIVQSAPPDNITMCHPSGWIQKDLLTKQVMNFVDHITPSPDDLVVLVFDKHDSHTRKFAIPERRDPRKPKVKIGDLVRISKTHGVFRQGFRQNWSAELYKVVRIRHAYLRMFYLEDLCGEPIIGGYYTEEIWPTRFPDVYLVEELK</sequence>
<reference evidence="1 2" key="1">
    <citation type="submission" date="2023-02" db="EMBL/GenBank/DDBJ databases">
        <title>LHISI_Scaffold_Assembly.</title>
        <authorList>
            <person name="Stuart O.P."/>
            <person name="Cleave R."/>
            <person name="Magrath M.J.L."/>
            <person name="Mikheyev A.S."/>
        </authorList>
    </citation>
    <scope>NUCLEOTIDE SEQUENCE [LARGE SCALE GENOMIC DNA]</scope>
    <source>
        <strain evidence="1">Daus_M_001</strain>
        <tissue evidence="1">Leg muscle</tissue>
    </source>
</reference>
<protein>
    <submittedName>
        <fullName evidence="1">Uncharacterized protein</fullName>
    </submittedName>
</protein>
<proteinExistence type="predicted"/>